<evidence type="ECO:0000256" key="3">
    <source>
        <dbReference type="ARBA" id="ARBA00011738"/>
    </source>
</evidence>
<dbReference type="Gene3D" id="3.40.50.920">
    <property type="match status" value="1"/>
</dbReference>
<dbReference type="FunFam" id="3.40.50.970:FF:000005">
    <property type="entry name" value="1-deoxy-D-xylulose-5-phosphate synthase"/>
    <property type="match status" value="1"/>
</dbReference>
<dbReference type="PANTHER" id="PTHR43322:SF5">
    <property type="entry name" value="1-DEOXY-D-XYLULOSE-5-PHOSPHATE SYNTHASE, CHLOROPLASTIC"/>
    <property type="match status" value="1"/>
</dbReference>
<evidence type="ECO:0000256" key="4">
    <source>
        <dbReference type="ARBA" id="ARBA00022679"/>
    </source>
</evidence>
<dbReference type="RefSeq" id="WP_092286278.1">
    <property type="nucleotide sequence ID" value="NZ_FOPJ01000010.1"/>
</dbReference>
<dbReference type="GO" id="GO:0000287">
    <property type="term" value="F:magnesium ion binding"/>
    <property type="evidence" value="ECO:0007669"/>
    <property type="project" value="UniProtKB-UniRule"/>
</dbReference>
<evidence type="ECO:0000256" key="10">
    <source>
        <dbReference type="HAMAP-Rule" id="MF_00315"/>
    </source>
</evidence>
<evidence type="ECO:0000256" key="8">
    <source>
        <dbReference type="ARBA" id="ARBA00023052"/>
    </source>
</evidence>
<dbReference type="SMART" id="SM00861">
    <property type="entry name" value="Transket_pyr"/>
    <property type="match status" value="1"/>
</dbReference>
<dbReference type="Pfam" id="PF02779">
    <property type="entry name" value="Transket_pyr"/>
    <property type="match status" value="1"/>
</dbReference>
<evidence type="ECO:0000313" key="13">
    <source>
        <dbReference type="EMBL" id="SFG69149.1"/>
    </source>
</evidence>
<comment type="function">
    <text evidence="10">Catalyzes the acyloin condensation reaction between C atoms 2 and 3 of pyruvate and glyceraldehyde 3-phosphate to yield 1-deoxy-D-xylulose-5-phosphate (DXP).</text>
</comment>
<dbReference type="Proteomes" id="UP000199065">
    <property type="component" value="Unassembled WGS sequence"/>
</dbReference>
<dbReference type="GO" id="GO:0019288">
    <property type="term" value="P:isopentenyl diphosphate biosynthetic process, methylerythritol 4-phosphate pathway"/>
    <property type="evidence" value="ECO:0007669"/>
    <property type="project" value="TreeGrafter"/>
</dbReference>
<name>A0A1I2TY96_9CORY</name>
<feature type="binding site" evidence="10">
    <location>
        <begin position="114"/>
        <end position="116"/>
    </location>
    <ligand>
        <name>thiamine diphosphate</name>
        <dbReference type="ChEBI" id="CHEBI:58937"/>
    </ligand>
</feature>
<dbReference type="InterPro" id="IPR005477">
    <property type="entry name" value="Dxylulose-5-P_synthase"/>
</dbReference>
<comment type="cofactor">
    <cofactor evidence="10">
        <name>thiamine diphosphate</name>
        <dbReference type="ChEBI" id="CHEBI:58937"/>
    </cofactor>
    <text evidence="10">Binds 1 thiamine pyrophosphate per subunit.</text>
</comment>
<dbReference type="InterPro" id="IPR029061">
    <property type="entry name" value="THDP-binding"/>
</dbReference>
<dbReference type="PROSITE" id="PS00801">
    <property type="entry name" value="TRANSKETOLASE_1"/>
    <property type="match status" value="1"/>
</dbReference>
<evidence type="ECO:0000256" key="11">
    <source>
        <dbReference type="SAM" id="MobiDB-lite"/>
    </source>
</evidence>
<keyword evidence="14" id="KW-1185">Reference proteome</keyword>
<evidence type="ECO:0000256" key="5">
    <source>
        <dbReference type="ARBA" id="ARBA00022723"/>
    </source>
</evidence>
<evidence type="ECO:0000313" key="14">
    <source>
        <dbReference type="Proteomes" id="UP000199065"/>
    </source>
</evidence>
<dbReference type="OrthoDB" id="9803371at2"/>
<feature type="binding site" evidence="10">
    <location>
        <begin position="198"/>
        <end position="199"/>
    </location>
    <ligand>
        <name>thiamine diphosphate</name>
        <dbReference type="ChEBI" id="CHEBI:58937"/>
    </ligand>
</feature>
<dbReference type="GO" id="GO:0009228">
    <property type="term" value="P:thiamine biosynthetic process"/>
    <property type="evidence" value="ECO:0007669"/>
    <property type="project" value="UniProtKB-UniRule"/>
</dbReference>
<keyword evidence="7 10" id="KW-0784">Thiamine biosynthesis</keyword>
<dbReference type="PROSITE" id="PS00802">
    <property type="entry name" value="TRANSKETOLASE_2"/>
    <property type="match status" value="1"/>
</dbReference>
<evidence type="ECO:0000259" key="12">
    <source>
        <dbReference type="SMART" id="SM00861"/>
    </source>
</evidence>
<dbReference type="GO" id="GO:0008661">
    <property type="term" value="F:1-deoxy-D-xylulose-5-phosphate synthase activity"/>
    <property type="evidence" value="ECO:0007669"/>
    <property type="project" value="UniProtKB-UniRule"/>
</dbReference>
<dbReference type="GO" id="GO:0005829">
    <property type="term" value="C:cytosol"/>
    <property type="evidence" value="ECO:0007669"/>
    <property type="project" value="TreeGrafter"/>
</dbReference>
<dbReference type="STRING" id="185761.SAMN05660282_01645"/>
<feature type="domain" description="Transketolase-like pyrimidine-binding" evidence="12">
    <location>
        <begin position="367"/>
        <end position="532"/>
    </location>
</feature>
<comment type="similarity">
    <text evidence="2 10">Belongs to the transketolase family. DXPS subfamily.</text>
</comment>
<dbReference type="GO" id="GO:0016114">
    <property type="term" value="P:terpenoid biosynthetic process"/>
    <property type="evidence" value="ECO:0007669"/>
    <property type="project" value="UniProtKB-UniRule"/>
</dbReference>
<gene>
    <name evidence="10" type="primary">dxs</name>
    <name evidence="13" type="ORF">SAMN05660282_01645</name>
</gene>
<evidence type="ECO:0000256" key="9">
    <source>
        <dbReference type="ARBA" id="ARBA00023229"/>
    </source>
</evidence>
<accession>A0A1I2TY96</accession>
<feature type="compositionally biased region" description="Acidic residues" evidence="11">
    <location>
        <begin position="143"/>
        <end position="152"/>
    </location>
</feature>
<dbReference type="PANTHER" id="PTHR43322">
    <property type="entry name" value="1-D-DEOXYXYLULOSE 5-PHOSPHATE SYNTHASE-RELATED"/>
    <property type="match status" value="1"/>
</dbReference>
<feature type="binding site" evidence="10">
    <location>
        <position position="73"/>
    </location>
    <ligand>
        <name>thiamine diphosphate</name>
        <dbReference type="ChEBI" id="CHEBI:58937"/>
    </ligand>
</feature>
<feature type="compositionally biased region" description="Basic and acidic residues" evidence="11">
    <location>
        <begin position="153"/>
        <end position="169"/>
    </location>
</feature>
<comment type="subunit">
    <text evidence="3 10">Homodimer.</text>
</comment>
<comment type="catalytic activity">
    <reaction evidence="10">
        <text>D-glyceraldehyde 3-phosphate + pyruvate + H(+) = 1-deoxy-D-xylulose 5-phosphate + CO2</text>
        <dbReference type="Rhea" id="RHEA:12605"/>
        <dbReference type="ChEBI" id="CHEBI:15361"/>
        <dbReference type="ChEBI" id="CHEBI:15378"/>
        <dbReference type="ChEBI" id="CHEBI:16526"/>
        <dbReference type="ChEBI" id="CHEBI:57792"/>
        <dbReference type="ChEBI" id="CHEBI:59776"/>
        <dbReference type="EC" id="2.2.1.7"/>
    </reaction>
</comment>
<evidence type="ECO:0000256" key="2">
    <source>
        <dbReference type="ARBA" id="ARBA00011081"/>
    </source>
</evidence>
<dbReference type="InterPro" id="IPR049557">
    <property type="entry name" value="Transketolase_CS"/>
</dbReference>
<feature type="binding site" evidence="10">
    <location>
        <position position="418"/>
    </location>
    <ligand>
        <name>thiamine diphosphate</name>
        <dbReference type="ChEBI" id="CHEBI:58937"/>
    </ligand>
</feature>
<protein>
    <recommendedName>
        <fullName evidence="10">1-deoxy-D-xylulose-5-phosphate synthase</fullName>
        <ecNumber evidence="10">2.2.1.7</ecNumber>
    </recommendedName>
    <alternativeName>
        <fullName evidence="10">1-deoxyxylulose-5-phosphate synthase</fullName>
        <shortName evidence="10">DXP synthase</shortName>
        <shortName evidence="10">DXPS</shortName>
    </alternativeName>
</protein>
<dbReference type="GO" id="GO:0030976">
    <property type="term" value="F:thiamine pyrophosphate binding"/>
    <property type="evidence" value="ECO:0007669"/>
    <property type="project" value="UniProtKB-UniRule"/>
</dbReference>
<organism evidence="13 14">
    <name type="scientific">Corynebacterium spheniscorum</name>
    <dbReference type="NCBI Taxonomy" id="185761"/>
    <lineage>
        <taxon>Bacteria</taxon>
        <taxon>Bacillati</taxon>
        <taxon>Actinomycetota</taxon>
        <taxon>Actinomycetes</taxon>
        <taxon>Mycobacteriales</taxon>
        <taxon>Corynebacteriaceae</taxon>
        <taxon>Corynebacterium</taxon>
    </lineage>
</organism>
<feature type="region of interest" description="Disordered" evidence="11">
    <location>
        <begin position="137"/>
        <end position="183"/>
    </location>
</feature>
<dbReference type="Pfam" id="PF02780">
    <property type="entry name" value="Transketolase_C"/>
    <property type="match status" value="1"/>
</dbReference>
<dbReference type="EMBL" id="FOPJ01000010">
    <property type="protein sequence ID" value="SFG69149.1"/>
    <property type="molecule type" value="Genomic_DNA"/>
</dbReference>
<dbReference type="AlphaFoldDB" id="A0A1I2TY96"/>
<dbReference type="SUPFAM" id="SSF52922">
    <property type="entry name" value="TK C-terminal domain-like"/>
    <property type="match status" value="1"/>
</dbReference>
<dbReference type="InterPro" id="IPR009014">
    <property type="entry name" value="Transketo_C/PFOR_II"/>
</dbReference>
<proteinExistence type="inferred from homology"/>
<dbReference type="CDD" id="cd07033">
    <property type="entry name" value="TPP_PYR_DXS_TK_like"/>
    <property type="match status" value="1"/>
</dbReference>
<evidence type="ECO:0000256" key="1">
    <source>
        <dbReference type="ARBA" id="ARBA00004980"/>
    </source>
</evidence>
<feature type="binding site" evidence="10">
    <location>
        <position position="337"/>
    </location>
    <ligand>
        <name>thiamine diphosphate</name>
        <dbReference type="ChEBI" id="CHEBI:58937"/>
    </ligand>
</feature>
<reference evidence="13 14" key="1">
    <citation type="submission" date="2016-10" db="EMBL/GenBank/DDBJ databases">
        <authorList>
            <person name="de Groot N.N."/>
        </authorList>
    </citation>
    <scope>NUCLEOTIDE SEQUENCE [LARGE SCALE GENOMIC DNA]</scope>
    <source>
        <strain>J11</strain>
        <strain evidence="14">PG 39</strain>
    </source>
</reference>
<feature type="binding site" evidence="10">
    <location>
        <position position="226"/>
    </location>
    <ligand>
        <name>Mg(2+)</name>
        <dbReference type="ChEBI" id="CHEBI:18420"/>
    </ligand>
</feature>
<dbReference type="EC" id="2.2.1.7" evidence="10"/>
<dbReference type="InterPro" id="IPR005475">
    <property type="entry name" value="Transketolase-like_Pyr-bd"/>
</dbReference>
<keyword evidence="9 10" id="KW-0414">Isoprene biosynthesis</keyword>
<comment type="cofactor">
    <cofactor evidence="10">
        <name>Mg(2+)</name>
        <dbReference type="ChEBI" id="CHEBI:18420"/>
    </cofactor>
    <text evidence="10">Binds 1 Mg(2+) ion per subunit.</text>
</comment>
<dbReference type="SUPFAM" id="SSF52518">
    <property type="entry name" value="Thiamin diphosphate-binding fold (THDP-binding)"/>
    <property type="match status" value="1"/>
</dbReference>
<evidence type="ECO:0000256" key="7">
    <source>
        <dbReference type="ARBA" id="ARBA00022977"/>
    </source>
</evidence>
<feature type="binding site" evidence="10">
    <location>
        <position position="197"/>
    </location>
    <ligand>
        <name>Mg(2+)</name>
        <dbReference type="ChEBI" id="CHEBI:18420"/>
    </ligand>
</feature>
<dbReference type="CDD" id="cd02007">
    <property type="entry name" value="TPP_DXS"/>
    <property type="match status" value="1"/>
</dbReference>
<keyword evidence="4 10" id="KW-0808">Transferase</keyword>
<sequence>MGILKRISSPADIRRLSDQQLAELADEIRQFLVEKVSATGGHLGPNLGVVELTLALHRVFDSPYEPIIFDTSHQSYVHKIITGRAAGFDQLRQKGGLSGYTSRSESEHDWTESSHASAALSYADGLSKAYSIQDKLKAKEAEGEQTEAQDNAEDNRRASSRAKGSERFRPTIPLPGRLAAANNDKPQERNVVAVVGDGALTGGMCWEALNNIAAGDRNVVIVVNDNGRSYSPTIGGFAENLARLRMQSFYDRVMEQGKSTLNSMGWVGKRTFEALHAFKEGVKSTVIPTEMFPELGMKYVGPVDGHDLEALHEAFTYARDYDGPVIVHAVTEKGRGFAPAENDTAELMHSTGIIDPVTGKPKSTSRPGWTALFSEELIKAGEKREDIVAITAAMSGPTGLAPFAEKFPERFFDVGIAEAHALTSAAGLALGGMHPVVALYSTFLNRAFDQLLMDVALLDQPVTLVLDRSGVTGSDGASHNGVWDLSLVSTVPGARIAAPRDGERLSELFNEAINIEDGPTVVRFPKGDRPDPIPAIDTHAGLDILHRATAEDDDAPKVLIISIGALSESCLKAATTLAEDCAVTVVDPRWVAPINPGLIELSADFDLIITVEDGVIRGGIGSLIAEALAASDLDIPIRHCGFPSYFPEHAGRGELLSEIGLTPEGIVETVRTALEEISEAR</sequence>
<dbReference type="Gene3D" id="3.40.50.970">
    <property type="match status" value="2"/>
</dbReference>
<dbReference type="Pfam" id="PF13292">
    <property type="entry name" value="DXP_synthase_N"/>
    <property type="match status" value="2"/>
</dbReference>
<dbReference type="HAMAP" id="MF_00315">
    <property type="entry name" value="DXP_synth"/>
    <property type="match status" value="1"/>
</dbReference>
<keyword evidence="5 10" id="KW-0479">Metal-binding</keyword>
<dbReference type="InterPro" id="IPR033248">
    <property type="entry name" value="Transketolase_C"/>
</dbReference>
<keyword evidence="8 10" id="KW-0786">Thiamine pyrophosphate</keyword>
<feature type="binding site" evidence="10">
    <location>
        <position position="226"/>
    </location>
    <ligand>
        <name>thiamine diphosphate</name>
        <dbReference type="ChEBI" id="CHEBI:58937"/>
    </ligand>
</feature>
<keyword evidence="6 10" id="KW-0460">Magnesium</keyword>
<comment type="pathway">
    <text evidence="1 10">Metabolic intermediate biosynthesis; 1-deoxy-D-xylulose 5-phosphate biosynthesis; 1-deoxy-D-xylulose 5-phosphate from D-glyceraldehyde 3-phosphate and pyruvate: step 1/1.</text>
</comment>
<dbReference type="UniPathway" id="UPA00064">
    <property type="reaction ID" value="UER00091"/>
</dbReference>
<evidence type="ECO:0000256" key="6">
    <source>
        <dbReference type="ARBA" id="ARBA00022842"/>
    </source>
</evidence>
<dbReference type="InterPro" id="IPR020826">
    <property type="entry name" value="Transketolase_BS"/>
</dbReference>